<feature type="signal peptide" evidence="2">
    <location>
        <begin position="1"/>
        <end position="19"/>
    </location>
</feature>
<name>A0AA86IYM9_9BURK</name>
<accession>A0AA86IYM9</accession>
<keyword evidence="1" id="KW-0472">Membrane</keyword>
<keyword evidence="4" id="KW-1185">Reference proteome</keyword>
<evidence type="ECO:0000313" key="4">
    <source>
        <dbReference type="Proteomes" id="UP001329151"/>
    </source>
</evidence>
<sequence>MKKPVTVLLLCAMHTLALAGPGHDHGDEASVAAGAVLPRVVMESDLFEAVGVLNGRTLEIFVDHAATNAPVQNATLDLQLNGQKVPLELHAEGEFDAVLPESGLGEQLAVALQVSVGDQSEVLTGTLLLADQGHAHEGHEEHADHAGHEEHGPHGVEYWVVVGAAALLALGLIAFFIKRRNKGVK</sequence>
<dbReference type="RefSeq" id="WP_130557170.1">
    <property type="nucleotide sequence ID" value="NZ_AP028947.1"/>
</dbReference>
<organism evidence="3 4">
    <name type="scientific">Limnobacter thiooxidans</name>
    <dbReference type="NCBI Taxonomy" id="131080"/>
    <lineage>
        <taxon>Bacteria</taxon>
        <taxon>Pseudomonadati</taxon>
        <taxon>Pseudomonadota</taxon>
        <taxon>Betaproteobacteria</taxon>
        <taxon>Burkholderiales</taxon>
        <taxon>Burkholderiaceae</taxon>
        <taxon>Limnobacter</taxon>
    </lineage>
</organism>
<dbReference type="EMBL" id="AP028947">
    <property type="protein sequence ID" value="BET24586.1"/>
    <property type="molecule type" value="Genomic_DNA"/>
</dbReference>
<evidence type="ECO:0000313" key="3">
    <source>
        <dbReference type="EMBL" id="BET24586.1"/>
    </source>
</evidence>
<dbReference type="AlphaFoldDB" id="A0AA86IYM9"/>
<proteinExistence type="predicted"/>
<keyword evidence="1" id="KW-0812">Transmembrane</keyword>
<feature type="transmembrane region" description="Helical" evidence="1">
    <location>
        <begin position="158"/>
        <end position="177"/>
    </location>
</feature>
<feature type="chain" id="PRO_5045939040" evidence="2">
    <location>
        <begin position="20"/>
        <end position="185"/>
    </location>
</feature>
<dbReference type="KEGG" id="lto:RGQ30_00870"/>
<protein>
    <submittedName>
        <fullName evidence="3">Uncharacterized protein</fullName>
    </submittedName>
</protein>
<gene>
    <name evidence="3" type="ORF">RGQ30_00870</name>
</gene>
<dbReference type="Proteomes" id="UP001329151">
    <property type="component" value="Chromosome"/>
</dbReference>
<evidence type="ECO:0000256" key="2">
    <source>
        <dbReference type="SAM" id="SignalP"/>
    </source>
</evidence>
<keyword evidence="1" id="KW-1133">Transmembrane helix</keyword>
<keyword evidence="2" id="KW-0732">Signal</keyword>
<evidence type="ECO:0000256" key="1">
    <source>
        <dbReference type="SAM" id="Phobius"/>
    </source>
</evidence>
<reference evidence="3 4" key="1">
    <citation type="submission" date="2023-10" db="EMBL/GenBank/DDBJ databases">
        <title>Complete Genome Sequence of Limnobacter thiooxidans CS-K2T, Isolated from freshwater lake sediments in Bavaria, Germany.</title>
        <authorList>
            <person name="Naruki M."/>
            <person name="Watanabe A."/>
            <person name="Warashina T."/>
            <person name="Morita T."/>
            <person name="Arakawa K."/>
        </authorList>
    </citation>
    <scope>NUCLEOTIDE SEQUENCE [LARGE SCALE GENOMIC DNA]</scope>
    <source>
        <strain evidence="3 4">CS-K2</strain>
    </source>
</reference>